<accession>A0A8H5H6B8</accession>
<protein>
    <submittedName>
        <fullName evidence="2">Uncharacterized protein</fullName>
    </submittedName>
</protein>
<keyword evidence="1" id="KW-0472">Membrane</keyword>
<evidence type="ECO:0000256" key="1">
    <source>
        <dbReference type="SAM" id="Phobius"/>
    </source>
</evidence>
<keyword evidence="1" id="KW-1133">Transmembrane helix</keyword>
<reference evidence="2 3" key="1">
    <citation type="journal article" date="2020" name="ISME J.">
        <title>Uncovering the hidden diversity of litter-decomposition mechanisms in mushroom-forming fungi.</title>
        <authorList>
            <person name="Floudas D."/>
            <person name="Bentzer J."/>
            <person name="Ahren D."/>
            <person name="Johansson T."/>
            <person name="Persson P."/>
            <person name="Tunlid A."/>
        </authorList>
    </citation>
    <scope>NUCLEOTIDE SEQUENCE [LARGE SCALE GENOMIC DNA]</scope>
    <source>
        <strain evidence="2 3">CBS 406.79</strain>
    </source>
</reference>
<evidence type="ECO:0000313" key="3">
    <source>
        <dbReference type="Proteomes" id="UP000518752"/>
    </source>
</evidence>
<dbReference type="EMBL" id="JAACJN010000083">
    <property type="protein sequence ID" value="KAF5377410.1"/>
    <property type="molecule type" value="Genomic_DNA"/>
</dbReference>
<evidence type="ECO:0000313" key="2">
    <source>
        <dbReference type="EMBL" id="KAF5377410.1"/>
    </source>
</evidence>
<feature type="transmembrane region" description="Helical" evidence="1">
    <location>
        <begin position="87"/>
        <end position="105"/>
    </location>
</feature>
<dbReference type="OrthoDB" id="3174319at2759"/>
<feature type="transmembrane region" description="Helical" evidence="1">
    <location>
        <begin position="142"/>
        <end position="168"/>
    </location>
</feature>
<comment type="caution">
    <text evidence="2">The sequence shown here is derived from an EMBL/GenBank/DDBJ whole genome shotgun (WGS) entry which is preliminary data.</text>
</comment>
<dbReference type="Proteomes" id="UP000518752">
    <property type="component" value="Unassembled WGS sequence"/>
</dbReference>
<organism evidence="2 3">
    <name type="scientific">Collybiopsis confluens</name>
    <dbReference type="NCBI Taxonomy" id="2823264"/>
    <lineage>
        <taxon>Eukaryota</taxon>
        <taxon>Fungi</taxon>
        <taxon>Dikarya</taxon>
        <taxon>Basidiomycota</taxon>
        <taxon>Agaricomycotina</taxon>
        <taxon>Agaricomycetes</taxon>
        <taxon>Agaricomycetidae</taxon>
        <taxon>Agaricales</taxon>
        <taxon>Marasmiineae</taxon>
        <taxon>Omphalotaceae</taxon>
        <taxon>Collybiopsis</taxon>
    </lineage>
</organism>
<keyword evidence="3" id="KW-1185">Reference proteome</keyword>
<keyword evidence="1" id="KW-0812">Transmembrane</keyword>
<name>A0A8H5H6B8_9AGAR</name>
<sequence>MSVYTDVSSSDYPVYFIGSIDIRCHRVELSPHLHIINDASIRIRILNGCNDDLNAAFKHGVRQLKVIFLPDFRSESKIHLVNSPPRIIFISGLAGIFLCTNLLVISKTTASLIGILSAMIQILPEAQGGLQGQAMKANKKSLPINLLVPWLDMTTLLLGDYLVMWRAWALFPETKVVKFTLVPDADKYWLFLGDYIFLNPGFTCLVNVISYIYSITVTNNTSILKIWYSIAVLILVNLGKASTTEISGALSRS</sequence>
<gene>
    <name evidence="2" type="ORF">D9757_009699</name>
</gene>
<feature type="transmembrane region" description="Helical" evidence="1">
    <location>
        <begin position="188"/>
        <end position="214"/>
    </location>
</feature>
<proteinExistence type="predicted"/>
<dbReference type="AlphaFoldDB" id="A0A8H5H6B8"/>